<dbReference type="CDD" id="cd07012">
    <property type="entry name" value="PBP2_Bug_TTT"/>
    <property type="match status" value="1"/>
</dbReference>
<name>A0A381YNL0_9ZZZZ</name>
<dbReference type="InterPro" id="IPR005064">
    <property type="entry name" value="BUG"/>
</dbReference>
<keyword evidence="1" id="KW-0472">Membrane</keyword>
<dbReference type="AlphaFoldDB" id="A0A381YNL0"/>
<keyword evidence="1" id="KW-0812">Transmembrane</keyword>
<proteinExistence type="predicted"/>
<evidence type="ECO:0000256" key="1">
    <source>
        <dbReference type="SAM" id="Phobius"/>
    </source>
</evidence>
<reference evidence="2" key="1">
    <citation type="submission" date="2018-05" db="EMBL/GenBank/DDBJ databases">
        <authorList>
            <person name="Lanie J.A."/>
            <person name="Ng W.-L."/>
            <person name="Kazmierczak K.M."/>
            <person name="Andrzejewski T.M."/>
            <person name="Davidsen T.M."/>
            <person name="Wayne K.J."/>
            <person name="Tettelin H."/>
            <person name="Glass J.I."/>
            <person name="Rusch D."/>
            <person name="Podicherti R."/>
            <person name="Tsui H.-C.T."/>
            <person name="Winkler M.E."/>
        </authorList>
    </citation>
    <scope>NUCLEOTIDE SEQUENCE</scope>
</reference>
<protein>
    <recommendedName>
        <fullName evidence="3">Tripartite tricarboxylate transporter substrate binding protein</fullName>
    </recommendedName>
</protein>
<keyword evidence="1" id="KW-1133">Transmembrane helix</keyword>
<dbReference type="EMBL" id="UINC01018576">
    <property type="protein sequence ID" value="SVA78153.1"/>
    <property type="molecule type" value="Genomic_DNA"/>
</dbReference>
<dbReference type="PANTHER" id="PTHR42928:SF5">
    <property type="entry name" value="BLR1237 PROTEIN"/>
    <property type="match status" value="1"/>
</dbReference>
<sequence>MFRKNALRGTYPFSVMPLLRNLMGTLLGCILLGLPVMDAGADFPDKPITVIVPFAAGGGSDTFVRIFQKAIREEKLSSQPIVVKNVAGAGGTIGSRAAHDAKPDGYTILCLHDGMYTAQHYGNADWGPSDFEPIAAIGRSGVVIAVKDNSPYQSLAELMDEAAQRPYELVFGTNIGAPNHYSAMFLQQGKPGTKFRFTQTGGGAKRLAQLKGGHVDLTGFSVGEYEQFKAAGIRALAVLSEKREPSFPDLPTAKEQGIDAVHGLMQFWWAPKGTPPERVAYFEDLLQRAMETETVQERLANLHVDPIFQIGEPLSETIAERSANLKGIVVEKPPPLPPVHWMVLGLVVICGVIVLREGKQT</sequence>
<dbReference type="InterPro" id="IPR042100">
    <property type="entry name" value="Bug_dom1"/>
</dbReference>
<evidence type="ECO:0008006" key="3">
    <source>
        <dbReference type="Google" id="ProtNLM"/>
    </source>
</evidence>
<dbReference type="Pfam" id="PF03401">
    <property type="entry name" value="TctC"/>
    <property type="match status" value="1"/>
</dbReference>
<accession>A0A381YNL0</accession>
<gene>
    <name evidence="2" type="ORF">METZ01_LOCUS131007</name>
</gene>
<dbReference type="Gene3D" id="3.40.190.150">
    <property type="entry name" value="Bordetella uptake gene, domain 1"/>
    <property type="match status" value="1"/>
</dbReference>
<feature type="transmembrane region" description="Helical" evidence="1">
    <location>
        <begin position="338"/>
        <end position="355"/>
    </location>
</feature>
<organism evidence="2">
    <name type="scientific">marine metagenome</name>
    <dbReference type="NCBI Taxonomy" id="408172"/>
    <lineage>
        <taxon>unclassified sequences</taxon>
        <taxon>metagenomes</taxon>
        <taxon>ecological metagenomes</taxon>
    </lineage>
</organism>
<evidence type="ECO:0000313" key="2">
    <source>
        <dbReference type="EMBL" id="SVA78153.1"/>
    </source>
</evidence>
<dbReference type="PANTHER" id="PTHR42928">
    <property type="entry name" value="TRICARBOXYLATE-BINDING PROTEIN"/>
    <property type="match status" value="1"/>
</dbReference>
<dbReference type="PIRSF" id="PIRSF017082">
    <property type="entry name" value="YflP"/>
    <property type="match status" value="1"/>
</dbReference>
<dbReference type="Gene3D" id="3.40.190.10">
    <property type="entry name" value="Periplasmic binding protein-like II"/>
    <property type="match status" value="1"/>
</dbReference>